<dbReference type="AlphaFoldDB" id="A0AAD8EWF4"/>
<dbReference type="Pfam" id="PF18036">
    <property type="entry name" value="Ubiquitin_4"/>
    <property type="match status" value="1"/>
</dbReference>
<dbReference type="GO" id="GO:0005689">
    <property type="term" value="C:U12-type spliceosomal complex"/>
    <property type="evidence" value="ECO:0007669"/>
    <property type="project" value="TreeGrafter"/>
</dbReference>
<reference evidence="2" key="1">
    <citation type="journal article" date="2023" name="PLoS Negl. Trop. Dis.">
        <title>A genome sequence for Biomphalaria pfeifferi, the major vector snail for the human-infecting parasite Schistosoma mansoni.</title>
        <authorList>
            <person name="Bu L."/>
            <person name="Lu L."/>
            <person name="Laidemitt M.R."/>
            <person name="Zhang S.M."/>
            <person name="Mutuku M."/>
            <person name="Mkoji G."/>
            <person name="Steinauer M."/>
            <person name="Loker E.S."/>
        </authorList>
    </citation>
    <scope>NUCLEOTIDE SEQUENCE</scope>
    <source>
        <strain evidence="2">KasaAsao</strain>
    </source>
</reference>
<dbReference type="CDD" id="cd17058">
    <property type="entry name" value="Ubl_SNRNP25"/>
    <property type="match status" value="1"/>
</dbReference>
<dbReference type="EMBL" id="JASAOG010000228">
    <property type="protein sequence ID" value="KAK0042947.1"/>
    <property type="molecule type" value="Genomic_DNA"/>
</dbReference>
<dbReference type="GO" id="GO:0000398">
    <property type="term" value="P:mRNA splicing, via spliceosome"/>
    <property type="evidence" value="ECO:0007669"/>
    <property type="project" value="InterPro"/>
</dbReference>
<reference evidence="2" key="2">
    <citation type="submission" date="2023-04" db="EMBL/GenBank/DDBJ databases">
        <authorList>
            <person name="Bu L."/>
            <person name="Lu L."/>
            <person name="Laidemitt M.R."/>
            <person name="Zhang S.M."/>
            <person name="Mutuku M."/>
            <person name="Mkoji G."/>
            <person name="Steinauer M."/>
            <person name="Loker E.S."/>
        </authorList>
    </citation>
    <scope>NUCLEOTIDE SEQUENCE</scope>
    <source>
        <strain evidence="2">KasaAsao</strain>
        <tissue evidence="2">Whole Snail</tissue>
    </source>
</reference>
<dbReference type="Gene3D" id="3.10.20.90">
    <property type="entry name" value="Phosphatidylinositol 3-kinase Catalytic Subunit, Chain A, domain 1"/>
    <property type="match status" value="1"/>
</dbReference>
<name>A0AAD8EWF4_BIOPF</name>
<keyword evidence="2" id="KW-0687">Ribonucleoprotein</keyword>
<organism evidence="2 3">
    <name type="scientific">Biomphalaria pfeifferi</name>
    <name type="common">Bloodfluke planorb</name>
    <name type="synonym">Freshwater snail</name>
    <dbReference type="NCBI Taxonomy" id="112525"/>
    <lineage>
        <taxon>Eukaryota</taxon>
        <taxon>Metazoa</taxon>
        <taxon>Spiralia</taxon>
        <taxon>Lophotrochozoa</taxon>
        <taxon>Mollusca</taxon>
        <taxon>Gastropoda</taxon>
        <taxon>Heterobranchia</taxon>
        <taxon>Euthyneura</taxon>
        <taxon>Panpulmonata</taxon>
        <taxon>Hygrophila</taxon>
        <taxon>Lymnaeoidea</taxon>
        <taxon>Planorbidae</taxon>
        <taxon>Biomphalaria</taxon>
    </lineage>
</organism>
<keyword evidence="3" id="KW-1185">Reference proteome</keyword>
<dbReference type="InterPro" id="IPR040610">
    <property type="entry name" value="SNRNP25_ubiquitin"/>
</dbReference>
<gene>
    <name evidence="2" type="ORF">Bpfe_027611</name>
</gene>
<dbReference type="PANTHER" id="PTHR14942:SF0">
    <property type="entry name" value="U11_U12 SMALL NUCLEAR RIBONUCLEOPROTEIN 25 KDA PROTEIN"/>
    <property type="match status" value="1"/>
</dbReference>
<comment type="caution">
    <text evidence="2">The sequence shown here is derived from an EMBL/GenBank/DDBJ whole genome shotgun (WGS) entry which is preliminary data.</text>
</comment>
<dbReference type="Proteomes" id="UP001233172">
    <property type="component" value="Unassembled WGS sequence"/>
</dbReference>
<evidence type="ECO:0000313" key="3">
    <source>
        <dbReference type="Proteomes" id="UP001233172"/>
    </source>
</evidence>
<accession>A0AAD8EWF4</accession>
<sequence>MSMFSDGTLRKVTKWQPVNKEGSFNDLVRSITPNTIAYRNRSCFCFPCGNSYGSQCLHDEICGSWKVFKLQKQNVVQSQSNVEDSLDVSPICSNSKNDPLLQDLDPHVTLEEVNSMIALEYGQAMVVNVRRQDNEIVPIVVTQKARVIDLKHAVKRHFTLRQIRTGGSTHISWKYIWKRYWLSYNGEKLTDDNKKLKNYGIRNRDSVTFVKRLRER</sequence>
<evidence type="ECO:0000259" key="1">
    <source>
        <dbReference type="Pfam" id="PF18036"/>
    </source>
</evidence>
<evidence type="ECO:0000313" key="2">
    <source>
        <dbReference type="EMBL" id="KAK0042947.1"/>
    </source>
</evidence>
<dbReference type="SUPFAM" id="SSF54236">
    <property type="entry name" value="Ubiquitin-like"/>
    <property type="match status" value="1"/>
</dbReference>
<feature type="domain" description="SNRNP25 ubiquitin-like" evidence="1">
    <location>
        <begin position="125"/>
        <end position="213"/>
    </location>
</feature>
<dbReference type="InterPro" id="IPR029071">
    <property type="entry name" value="Ubiquitin-like_domsf"/>
</dbReference>
<dbReference type="InterPro" id="IPR039690">
    <property type="entry name" value="SNRNP25"/>
</dbReference>
<dbReference type="PANTHER" id="PTHR14942">
    <property type="entry name" value="U11/U12 SMALL NUCLEAR RIBONUCLEOPROTEIN 25 KDA PROTEIN"/>
    <property type="match status" value="1"/>
</dbReference>
<proteinExistence type="predicted"/>
<protein>
    <submittedName>
        <fullName evidence="2">U11/U12 small nuclear ribonucleoprotein 25 kDa protein</fullName>
    </submittedName>
</protein>